<dbReference type="RefSeq" id="WP_144702024.1">
    <property type="nucleotide sequence ID" value="NZ_VNJJ01000006.1"/>
</dbReference>
<dbReference type="PRINTS" id="PR00111">
    <property type="entry name" value="ABHYDROLASE"/>
</dbReference>
<protein>
    <submittedName>
        <fullName evidence="2">Alpha/beta hydrolase</fullName>
    </submittedName>
</protein>
<dbReference type="SUPFAM" id="SSF53474">
    <property type="entry name" value="alpha/beta-Hydrolases"/>
    <property type="match status" value="1"/>
</dbReference>
<name>A0A559JIT8_9BACL</name>
<dbReference type="EMBL" id="VNJJ01000006">
    <property type="protein sequence ID" value="TVX99793.1"/>
    <property type="molecule type" value="Genomic_DNA"/>
</dbReference>
<keyword evidence="3" id="KW-1185">Reference proteome</keyword>
<evidence type="ECO:0000259" key="1">
    <source>
        <dbReference type="Pfam" id="PF00561"/>
    </source>
</evidence>
<keyword evidence="2" id="KW-0378">Hydrolase</keyword>
<sequence length="298" mass="33372">MTDASFDYLPVFKSESGSQAFMQAYDRLMDHWPVAYETMEAQTEFGSCHIITSGPEEGEPVMMFHGMTCNSAMWYPSVEALSGFRVYCVDAPGDFGKSKAAKRIRTTEDAVRWIDQVLDALGLAKANFIGHSMGGWFCSNYAVARPERIARLALLAPVATFMPPPFRKLLMKVYPAMLFPKPSRIRQAWDWFCAKGYSLPPHIMDLIIAAYSHGRSQLPVVPRVIEKKAWSKLSAPVLFLVGDEEKIYDAEQVIKRVSESLPGSTIRTIHGAGHCLILEQQASVNENIRGFMLKPIKT</sequence>
<gene>
    <name evidence="2" type="ORF">FPZ45_12660</name>
</gene>
<evidence type="ECO:0000313" key="2">
    <source>
        <dbReference type="EMBL" id="TVX99793.1"/>
    </source>
</evidence>
<dbReference type="Pfam" id="PF00561">
    <property type="entry name" value="Abhydrolase_1"/>
    <property type="match status" value="1"/>
</dbReference>
<dbReference type="PANTHER" id="PTHR43798">
    <property type="entry name" value="MONOACYLGLYCEROL LIPASE"/>
    <property type="match status" value="1"/>
</dbReference>
<reference evidence="2 3" key="1">
    <citation type="submission" date="2019-07" db="EMBL/GenBank/DDBJ databases">
        <authorList>
            <person name="Kim J."/>
        </authorList>
    </citation>
    <scope>NUCLEOTIDE SEQUENCE [LARGE SCALE GENOMIC DNA]</scope>
    <source>
        <strain evidence="2 3">G13</strain>
    </source>
</reference>
<dbReference type="InterPro" id="IPR000073">
    <property type="entry name" value="AB_hydrolase_1"/>
</dbReference>
<dbReference type="InterPro" id="IPR029058">
    <property type="entry name" value="AB_hydrolase_fold"/>
</dbReference>
<dbReference type="GO" id="GO:0016787">
    <property type="term" value="F:hydrolase activity"/>
    <property type="evidence" value="ECO:0007669"/>
    <property type="project" value="UniProtKB-KW"/>
</dbReference>
<dbReference type="Gene3D" id="3.40.50.1820">
    <property type="entry name" value="alpha/beta hydrolase"/>
    <property type="match status" value="1"/>
</dbReference>
<comment type="caution">
    <text evidence="2">The sequence shown here is derived from an EMBL/GenBank/DDBJ whole genome shotgun (WGS) entry which is preliminary data.</text>
</comment>
<evidence type="ECO:0000313" key="3">
    <source>
        <dbReference type="Proteomes" id="UP000316330"/>
    </source>
</evidence>
<dbReference type="OrthoDB" id="5513277at2"/>
<dbReference type="AlphaFoldDB" id="A0A559JIT8"/>
<dbReference type="Proteomes" id="UP000316330">
    <property type="component" value="Unassembled WGS sequence"/>
</dbReference>
<dbReference type="InterPro" id="IPR050266">
    <property type="entry name" value="AB_hydrolase_sf"/>
</dbReference>
<accession>A0A559JIT8</accession>
<proteinExistence type="predicted"/>
<organism evidence="2 3">
    <name type="scientific">Cohnella terricola</name>
    <dbReference type="NCBI Taxonomy" id="1289167"/>
    <lineage>
        <taxon>Bacteria</taxon>
        <taxon>Bacillati</taxon>
        <taxon>Bacillota</taxon>
        <taxon>Bacilli</taxon>
        <taxon>Bacillales</taxon>
        <taxon>Paenibacillaceae</taxon>
        <taxon>Cohnella</taxon>
    </lineage>
</organism>
<feature type="domain" description="AB hydrolase-1" evidence="1">
    <location>
        <begin position="60"/>
        <end position="164"/>
    </location>
</feature>